<evidence type="ECO:0000313" key="13">
    <source>
        <dbReference type="Proteomes" id="UP000070444"/>
    </source>
</evidence>
<organism evidence="12 13">
    <name type="scientific">Conidiobolus coronatus (strain ATCC 28846 / CBS 209.66 / NRRL 28638)</name>
    <name type="common">Delacroixia coronata</name>
    <dbReference type="NCBI Taxonomy" id="796925"/>
    <lineage>
        <taxon>Eukaryota</taxon>
        <taxon>Fungi</taxon>
        <taxon>Fungi incertae sedis</taxon>
        <taxon>Zoopagomycota</taxon>
        <taxon>Entomophthoromycotina</taxon>
        <taxon>Entomophthoromycetes</taxon>
        <taxon>Entomophthorales</taxon>
        <taxon>Ancylistaceae</taxon>
        <taxon>Conidiobolus</taxon>
    </lineage>
</organism>
<keyword evidence="8" id="KW-0472">Membrane</keyword>
<dbReference type="PANTHER" id="PTHR11693">
    <property type="entry name" value="ATP SYNTHASE GAMMA CHAIN"/>
    <property type="match status" value="1"/>
</dbReference>
<dbReference type="OrthoDB" id="239812at2759"/>
<evidence type="ECO:0000256" key="6">
    <source>
        <dbReference type="ARBA" id="ARBA00023065"/>
    </source>
</evidence>
<dbReference type="PRINTS" id="PR00126">
    <property type="entry name" value="ATPASEGAMMA"/>
</dbReference>
<evidence type="ECO:0000256" key="1">
    <source>
        <dbReference type="ARBA" id="ARBA00004637"/>
    </source>
</evidence>
<comment type="subcellular location">
    <subcellularLocation>
        <location evidence="1">Mitochondrion inner membrane</location>
        <topology evidence="1">Peripheral membrane protein</topology>
    </subcellularLocation>
</comment>
<evidence type="ECO:0000313" key="12">
    <source>
        <dbReference type="EMBL" id="KXN74576.1"/>
    </source>
</evidence>
<reference evidence="12 13" key="1">
    <citation type="journal article" date="2015" name="Genome Biol. Evol.">
        <title>Phylogenomic analyses indicate that early fungi evolved digesting cell walls of algal ancestors of land plants.</title>
        <authorList>
            <person name="Chang Y."/>
            <person name="Wang S."/>
            <person name="Sekimoto S."/>
            <person name="Aerts A.L."/>
            <person name="Choi C."/>
            <person name="Clum A."/>
            <person name="LaButti K.M."/>
            <person name="Lindquist E.A."/>
            <person name="Yee Ngan C."/>
            <person name="Ohm R.A."/>
            <person name="Salamov A.A."/>
            <person name="Grigoriev I.V."/>
            <person name="Spatafora J.W."/>
            <person name="Berbee M.L."/>
        </authorList>
    </citation>
    <scope>NUCLEOTIDE SEQUENCE [LARGE SCALE GENOMIC DNA]</scope>
    <source>
        <strain evidence="12 13">NRRL 28638</strain>
    </source>
</reference>
<keyword evidence="10 11" id="KW-0066">ATP synthesis</keyword>
<evidence type="ECO:0000256" key="7">
    <source>
        <dbReference type="ARBA" id="ARBA00023128"/>
    </source>
</evidence>
<sequence length="293" mass="32125">MLANAARQATRISTKNATSYVQSSNMATLREIQTRLKSISNIEKITKSMKMISSTKLAKAQRAMEYARTYGQTSQAALEHLEPKVEGEVSKAAVTVSGDRGLCGGIHSSVSKATKAYLKENTEARVFVLGDKAKAQLSRGFRQYIDVSFNQIGKSVPTWAESADIAETILSSETKFDQYDIVYNKFVSVIAYEASKVKAYSLDAIKASAGFSAYEVEDDEVLANYQQFLFANSIHWALTEGYASEQSAKRTAMENATKNAGDMIQKLTLTYNRGRQAVITNELIDIITGASAL</sequence>
<keyword evidence="6 11" id="KW-0406">Ion transport</keyword>
<dbReference type="PANTHER" id="PTHR11693:SF22">
    <property type="entry name" value="ATP SYNTHASE SUBUNIT GAMMA, MITOCHONDRIAL"/>
    <property type="match status" value="1"/>
</dbReference>
<dbReference type="Gene3D" id="1.10.287.80">
    <property type="entry name" value="ATP synthase, gamma subunit, helix hairpin domain"/>
    <property type="match status" value="1"/>
</dbReference>
<dbReference type="FunFam" id="3.40.1380.10:FF:000003">
    <property type="entry name" value="ATP synthase subunit gamma"/>
    <property type="match status" value="1"/>
</dbReference>
<evidence type="ECO:0000256" key="8">
    <source>
        <dbReference type="ARBA" id="ARBA00023136"/>
    </source>
</evidence>
<dbReference type="PIRSF" id="PIRSF039089">
    <property type="entry name" value="ATP_synthase_gamma"/>
    <property type="match status" value="1"/>
</dbReference>
<dbReference type="CDD" id="cd12151">
    <property type="entry name" value="F1-ATPase_gamma"/>
    <property type="match status" value="1"/>
</dbReference>
<keyword evidence="3 11" id="KW-0813">Transport</keyword>
<evidence type="ECO:0000256" key="2">
    <source>
        <dbReference type="ARBA" id="ARBA00007681"/>
    </source>
</evidence>
<dbReference type="AlphaFoldDB" id="A0A137PHV0"/>
<proteinExistence type="inferred from homology"/>
<dbReference type="Proteomes" id="UP000070444">
    <property type="component" value="Unassembled WGS sequence"/>
</dbReference>
<keyword evidence="13" id="KW-1185">Reference proteome</keyword>
<evidence type="ECO:0000256" key="10">
    <source>
        <dbReference type="ARBA" id="ARBA00023310"/>
    </source>
</evidence>
<dbReference type="STRING" id="796925.A0A137PHV0"/>
<keyword evidence="7" id="KW-0496">Mitochondrion</keyword>
<dbReference type="GO" id="GO:0046961">
    <property type="term" value="F:proton-transporting ATPase activity, rotational mechanism"/>
    <property type="evidence" value="ECO:0007669"/>
    <property type="project" value="EnsemblFungi"/>
</dbReference>
<dbReference type="SUPFAM" id="SSF52943">
    <property type="entry name" value="ATP synthase (F1-ATPase), gamma subunit"/>
    <property type="match status" value="1"/>
</dbReference>
<keyword evidence="9 11" id="KW-0139">CF(1)</keyword>
<dbReference type="GO" id="GO:0045259">
    <property type="term" value="C:proton-transporting ATP synthase complex"/>
    <property type="evidence" value="ECO:0007669"/>
    <property type="project" value="UniProtKB-KW"/>
</dbReference>
<evidence type="ECO:0000256" key="9">
    <source>
        <dbReference type="ARBA" id="ARBA00023196"/>
    </source>
</evidence>
<dbReference type="EMBL" id="KQ964422">
    <property type="protein sequence ID" value="KXN74576.1"/>
    <property type="molecule type" value="Genomic_DNA"/>
</dbReference>
<dbReference type="PROSITE" id="PS00153">
    <property type="entry name" value="ATPASE_GAMMA"/>
    <property type="match status" value="1"/>
</dbReference>
<dbReference type="Pfam" id="PF00231">
    <property type="entry name" value="ATP-synt"/>
    <property type="match status" value="1"/>
</dbReference>
<gene>
    <name evidence="12" type="ORF">CONCODRAFT_14727</name>
</gene>
<protein>
    <recommendedName>
        <fullName evidence="11">ATP synthase subunit gamma</fullName>
    </recommendedName>
</protein>
<dbReference type="InterPro" id="IPR023632">
    <property type="entry name" value="ATP_synth_F1_gsu_CS"/>
</dbReference>
<evidence type="ECO:0000256" key="3">
    <source>
        <dbReference type="ARBA" id="ARBA00022448"/>
    </source>
</evidence>
<name>A0A137PHV0_CONC2</name>
<dbReference type="GO" id="GO:0005743">
    <property type="term" value="C:mitochondrial inner membrane"/>
    <property type="evidence" value="ECO:0007669"/>
    <property type="project" value="UniProtKB-SubCell"/>
</dbReference>
<evidence type="ECO:0000256" key="5">
    <source>
        <dbReference type="ARBA" id="ARBA00022792"/>
    </source>
</evidence>
<keyword evidence="5" id="KW-0999">Mitochondrion inner membrane</keyword>
<evidence type="ECO:0000256" key="4">
    <source>
        <dbReference type="ARBA" id="ARBA00022781"/>
    </source>
</evidence>
<evidence type="ECO:0000256" key="11">
    <source>
        <dbReference type="RuleBase" id="RU004001"/>
    </source>
</evidence>
<dbReference type="GO" id="GO:0046933">
    <property type="term" value="F:proton-transporting ATP synthase activity, rotational mechanism"/>
    <property type="evidence" value="ECO:0007669"/>
    <property type="project" value="EnsemblFungi"/>
</dbReference>
<dbReference type="OMA" id="MQITSAM"/>
<dbReference type="NCBIfam" id="TIGR01146">
    <property type="entry name" value="ATPsyn_F1gamma"/>
    <property type="match status" value="1"/>
</dbReference>
<comment type="similarity">
    <text evidence="2 11">Belongs to the ATPase gamma chain family.</text>
</comment>
<dbReference type="InterPro" id="IPR000131">
    <property type="entry name" value="ATP_synth_F1_gsu"/>
</dbReference>
<keyword evidence="4 11" id="KW-0375">Hydrogen ion transport</keyword>
<dbReference type="InterPro" id="IPR035968">
    <property type="entry name" value="ATP_synth_F1_ATPase_gsu"/>
</dbReference>
<dbReference type="Gene3D" id="3.40.1380.10">
    <property type="match status" value="1"/>
</dbReference>
<comment type="subunit">
    <text evidence="11">F-type ATPases have 2 components, CF(1) - the catalytic core - and CF(0) - the membrane proton channel. CF(1) and CF(0) have multiple subunits.</text>
</comment>
<accession>A0A137PHV0</accession>